<comment type="caution">
    <text evidence="1">The sequence shown here is derived from an EMBL/GenBank/DDBJ whole genome shotgun (WGS) entry which is preliminary data.</text>
</comment>
<dbReference type="EMBL" id="MU274900">
    <property type="protein sequence ID" value="KAI0094367.1"/>
    <property type="molecule type" value="Genomic_DNA"/>
</dbReference>
<organism evidence="1 2">
    <name type="scientific">Irpex rosettiformis</name>
    <dbReference type="NCBI Taxonomy" id="378272"/>
    <lineage>
        <taxon>Eukaryota</taxon>
        <taxon>Fungi</taxon>
        <taxon>Dikarya</taxon>
        <taxon>Basidiomycota</taxon>
        <taxon>Agaricomycotina</taxon>
        <taxon>Agaricomycetes</taxon>
        <taxon>Polyporales</taxon>
        <taxon>Irpicaceae</taxon>
        <taxon>Irpex</taxon>
    </lineage>
</organism>
<accession>A0ACB8UJS5</accession>
<protein>
    <submittedName>
        <fullName evidence="1">SNF2 family N-terminal domain-containing protein</fullName>
    </submittedName>
</protein>
<name>A0ACB8UJS5_9APHY</name>
<proteinExistence type="predicted"/>
<keyword evidence="2" id="KW-1185">Reference proteome</keyword>
<dbReference type="Proteomes" id="UP001055072">
    <property type="component" value="Unassembled WGS sequence"/>
</dbReference>
<gene>
    <name evidence="1" type="ORF">BDY19DRAFT_912449</name>
</gene>
<evidence type="ECO:0000313" key="2">
    <source>
        <dbReference type="Proteomes" id="UP001055072"/>
    </source>
</evidence>
<reference evidence="1" key="1">
    <citation type="journal article" date="2021" name="Environ. Microbiol.">
        <title>Gene family expansions and transcriptome signatures uncover fungal adaptations to wood decay.</title>
        <authorList>
            <person name="Hage H."/>
            <person name="Miyauchi S."/>
            <person name="Viragh M."/>
            <person name="Drula E."/>
            <person name="Min B."/>
            <person name="Chaduli D."/>
            <person name="Navarro D."/>
            <person name="Favel A."/>
            <person name="Norest M."/>
            <person name="Lesage-Meessen L."/>
            <person name="Balint B."/>
            <person name="Merenyi Z."/>
            <person name="de Eugenio L."/>
            <person name="Morin E."/>
            <person name="Martinez A.T."/>
            <person name="Baldrian P."/>
            <person name="Stursova M."/>
            <person name="Martinez M.J."/>
            <person name="Novotny C."/>
            <person name="Magnuson J.K."/>
            <person name="Spatafora J.W."/>
            <person name="Maurice S."/>
            <person name="Pangilinan J."/>
            <person name="Andreopoulos W."/>
            <person name="LaButti K."/>
            <person name="Hundley H."/>
            <person name="Na H."/>
            <person name="Kuo A."/>
            <person name="Barry K."/>
            <person name="Lipzen A."/>
            <person name="Henrissat B."/>
            <person name="Riley R."/>
            <person name="Ahrendt S."/>
            <person name="Nagy L.G."/>
            <person name="Grigoriev I.V."/>
            <person name="Martin F."/>
            <person name="Rosso M.N."/>
        </authorList>
    </citation>
    <scope>NUCLEOTIDE SEQUENCE</scope>
    <source>
        <strain evidence="1">CBS 384.51</strain>
    </source>
</reference>
<evidence type="ECO:0000313" key="1">
    <source>
        <dbReference type="EMBL" id="KAI0094367.1"/>
    </source>
</evidence>
<sequence length="1771" mass="198889">MAGDSSDVHSLFSSPGASGSRVTRDETIEKPPLSRKVSAESSLLTSLTSIEEKSFYIELRTLSKAERSRYVTGLSERPISNEEAFPEDTMETIVGELTEGKEDYYYVRLVTGEVFRFPADDFAVQHPDIVTSYETKKKYVELEPFDPSASYVHPSSRARNMGGRDSSIAPGDAEVDEFALDDESSESDEELDELDEDSDSPIKIRRSSRTAATRGGMKQLTLPFSPKKTRAKTAPDRSAVLLDDSDDEDLLAWSMSPPPRRSTRSKTSARRNLDDADFVELAEDSDAYDETPKSKKKVRRNKASRPAYGRFRDISSIDYDSDEDTAALRAHRGDCAKCNGLPAHIQLAQLRKRKPKKRRPRHEDDEFDDDDDDETRARKLGGWVRCLRCPVVAHWGCLARVQRDEILKAANEKARVEWEASKPEDDDEEEMARYKARAPTKKTTLDVEETTEFICGSCMRGGICYCCKEVAIKPDGVVPATVQSAKEGFLQPPIDGDIEMKDGASQSVADGEERKEKDNIDVLDELLFRCSLCKRMAHYSHLPAPPEAPDMTNDAVALAEYYQYTTGWQCADCRSYVYSVESILAWRPFPENAVEKKLPPGVAPNYKDALPREYLVKWIGRSYRRVQWVPHMWLSATTSAKLKNFLEHGSAIALLPEPVSDANAEGGQVDEPVSTFGVGAEEAAEGFEGVFGNALQSGSPDAVPDAEMKIQPAWKTVDRILDVLLWRPGKRFNKKKSRESDFSKEQAEMEKEAAFDVGEQPSNDLVETVDEYCRRTKKPFTEADIDRVVWGFFKWKDLGYDNATWDSPPRAGTPAYDAFGSSLRRFINARKVTVRLLPKAEAEAFEKLPYNHFRKKYAFTHESQPQLGQDDQYKLMPFQVDGVNWLCNNWWNRQHCILADEMGLGKTVQIVTFIGQIVKGFAEGYSACPVLVVVPNSTITNWVREFERWAPNLRVVPFYGDSKSREIIKQYELYHPTVAKHTTGAKYHVLVTTYETVTSARDSSSVFKHAPRWEALVVDEGQRLKSDSSLLFKKLKELNVVHRIILTGTPLNNNIRELFNLMNFLDPIEWDDLNTLEKEYEELTEEKIKELHTRLRPYFLRRIKSEVLQLPPKNEVIVPISMTPLQKETYKSILSQNFKALQSIASAVGAKVNSAASKTNMNNILMQLRKCLQHPYLTAPDMEPTGLSLLETHEKLVSASAKLMMLRMLLPKLKARGHRVLLFSQFVIVLDIIEDYLRGEGFNFLRLDGNTKQSARQKDMDLFNKPDSDVFIYILSTRAGGVGINLWSADTVIIFDPDFNPHQDLQAIARAHRFGQQKTCLVFKFMMKDSAEERIMQTGKKKLVLDHLIVQNMDEEESDVQTIMTFGAQALFEEDSGSARDIHYSDHDIDKLIEKTETEGDQLEPQAGEGAAFSFAKIWSADKDELEELETDNAEKEAQDDAWAKTLQRIAEERAKEQLVEISGRGARRKAAPVFPQQYVFDDSPSKPKKGKGKGKAKAVPQSDEEAYAASEIESSGSSSLSVEGALFADIATLQDGKEPSPERIILYPARPPSPVAEDLPCGLCGLYHSDRPCYMTESSENLAEYRNILMNHAGEESLEDRRAAIAVIDETLHKRGKMSLIFGQPLHPVQNIRRSIPQTTNGHISNPSSFVTTDGILARARPRPKAPPIPRSTPIAGSSKRPASPPIGSGPPLKKVKENNATACVLCAQIPAHALKSCPLVKLGTRSIASEIQRLKTDPTRASVVEELVRLHSKHSKRERLASVLPQPQS</sequence>